<organism evidence="8 9">
    <name type="scientific">Reticulibacter mediterranei</name>
    <dbReference type="NCBI Taxonomy" id="2778369"/>
    <lineage>
        <taxon>Bacteria</taxon>
        <taxon>Bacillati</taxon>
        <taxon>Chloroflexota</taxon>
        <taxon>Ktedonobacteria</taxon>
        <taxon>Ktedonobacterales</taxon>
        <taxon>Reticulibacteraceae</taxon>
        <taxon>Reticulibacter</taxon>
    </lineage>
</organism>
<dbReference type="GO" id="GO:0005829">
    <property type="term" value="C:cytosol"/>
    <property type="evidence" value="ECO:0007669"/>
    <property type="project" value="TreeGrafter"/>
</dbReference>
<feature type="domain" description="OmpR/PhoB-type" evidence="7">
    <location>
        <begin position="46"/>
        <end position="142"/>
    </location>
</feature>
<dbReference type="GO" id="GO:0006355">
    <property type="term" value="P:regulation of DNA-templated transcription"/>
    <property type="evidence" value="ECO:0007669"/>
    <property type="project" value="InterPro"/>
</dbReference>
<evidence type="ECO:0000256" key="4">
    <source>
        <dbReference type="ARBA" id="ARBA00023125"/>
    </source>
</evidence>
<keyword evidence="4 6" id="KW-0238">DNA-binding</keyword>
<dbReference type="InterPro" id="IPR036388">
    <property type="entry name" value="WH-like_DNA-bd_sf"/>
</dbReference>
<evidence type="ECO:0000259" key="7">
    <source>
        <dbReference type="PROSITE" id="PS51755"/>
    </source>
</evidence>
<evidence type="ECO:0000256" key="6">
    <source>
        <dbReference type="PROSITE-ProRule" id="PRU01091"/>
    </source>
</evidence>
<proteinExistence type="predicted"/>
<protein>
    <recommendedName>
        <fullName evidence="7">OmpR/PhoB-type domain-containing protein</fullName>
    </recommendedName>
</protein>
<evidence type="ECO:0000256" key="3">
    <source>
        <dbReference type="ARBA" id="ARBA00023015"/>
    </source>
</evidence>
<dbReference type="Pfam" id="PF00486">
    <property type="entry name" value="Trans_reg_C"/>
    <property type="match status" value="1"/>
</dbReference>
<dbReference type="EMBL" id="BNJK01000001">
    <property type="protein sequence ID" value="GHO97018.1"/>
    <property type="molecule type" value="Genomic_DNA"/>
</dbReference>
<keyword evidence="9" id="KW-1185">Reference proteome</keyword>
<reference evidence="8" key="1">
    <citation type="submission" date="2020-10" db="EMBL/GenBank/DDBJ databases">
        <title>Taxonomic study of unclassified bacteria belonging to the class Ktedonobacteria.</title>
        <authorList>
            <person name="Yabe S."/>
            <person name="Wang C.M."/>
            <person name="Zheng Y."/>
            <person name="Sakai Y."/>
            <person name="Cavaletti L."/>
            <person name="Monciardini P."/>
            <person name="Donadio S."/>
        </authorList>
    </citation>
    <scope>NUCLEOTIDE SEQUENCE</scope>
    <source>
        <strain evidence="8">ID150040</strain>
    </source>
</reference>
<keyword evidence="3" id="KW-0805">Transcription regulation</keyword>
<dbReference type="InterPro" id="IPR016032">
    <property type="entry name" value="Sig_transdc_resp-reg_C-effctor"/>
</dbReference>
<dbReference type="CDD" id="cd00383">
    <property type="entry name" value="trans_reg_C"/>
    <property type="match status" value="1"/>
</dbReference>
<dbReference type="PROSITE" id="PS51755">
    <property type="entry name" value="OMPR_PHOB"/>
    <property type="match status" value="1"/>
</dbReference>
<dbReference type="SMART" id="SM00862">
    <property type="entry name" value="Trans_reg_C"/>
    <property type="match status" value="1"/>
</dbReference>
<dbReference type="AlphaFoldDB" id="A0A8J3IR11"/>
<keyword evidence="5" id="KW-0804">Transcription</keyword>
<comment type="caution">
    <text evidence="8">The sequence shown here is derived from an EMBL/GenBank/DDBJ whole genome shotgun (WGS) entry which is preliminary data.</text>
</comment>
<feature type="DNA-binding region" description="OmpR/PhoB-type" evidence="6">
    <location>
        <begin position="46"/>
        <end position="142"/>
    </location>
</feature>
<keyword evidence="1" id="KW-0597">Phosphoprotein</keyword>
<keyword evidence="2" id="KW-0902">Two-component regulatory system</keyword>
<dbReference type="Proteomes" id="UP000597444">
    <property type="component" value="Unassembled WGS sequence"/>
</dbReference>
<dbReference type="GO" id="GO:0032993">
    <property type="term" value="C:protein-DNA complex"/>
    <property type="evidence" value="ECO:0007669"/>
    <property type="project" value="TreeGrafter"/>
</dbReference>
<dbReference type="Gene3D" id="1.10.10.10">
    <property type="entry name" value="Winged helix-like DNA-binding domain superfamily/Winged helix DNA-binding domain"/>
    <property type="match status" value="1"/>
</dbReference>
<dbReference type="GO" id="GO:0000976">
    <property type="term" value="F:transcription cis-regulatory region binding"/>
    <property type="evidence" value="ECO:0007669"/>
    <property type="project" value="TreeGrafter"/>
</dbReference>
<dbReference type="GO" id="GO:0000156">
    <property type="term" value="F:phosphorelay response regulator activity"/>
    <property type="evidence" value="ECO:0007669"/>
    <property type="project" value="TreeGrafter"/>
</dbReference>
<evidence type="ECO:0000313" key="8">
    <source>
        <dbReference type="EMBL" id="GHO97018.1"/>
    </source>
</evidence>
<evidence type="ECO:0000256" key="2">
    <source>
        <dbReference type="ARBA" id="ARBA00023012"/>
    </source>
</evidence>
<evidence type="ECO:0000256" key="1">
    <source>
        <dbReference type="ARBA" id="ARBA00022553"/>
    </source>
</evidence>
<dbReference type="SUPFAM" id="SSF46894">
    <property type="entry name" value="C-terminal effector domain of the bipartite response regulators"/>
    <property type="match status" value="1"/>
</dbReference>
<name>A0A8J3IR11_9CHLR</name>
<sequence length="150" mass="16950">MTMNELKKTSGKLSSNISKVNTMPDIATISMLNAHRHKRPTPVLHDIHMTYQTLHLDLQAYRAELNGKTLNLSASEFAMLHLLVRNPGRAFHRADLLDMLWGETYDGGDRAVDNLILRLRKKLGPLGSAIETVWSVGYRLRLEKSSQQVS</sequence>
<gene>
    <name evidence="8" type="ORF">KSF_070660</name>
</gene>
<evidence type="ECO:0000313" key="9">
    <source>
        <dbReference type="Proteomes" id="UP000597444"/>
    </source>
</evidence>
<dbReference type="PANTHER" id="PTHR48111">
    <property type="entry name" value="REGULATOR OF RPOS"/>
    <property type="match status" value="1"/>
</dbReference>
<dbReference type="PANTHER" id="PTHR48111:SF1">
    <property type="entry name" value="TWO-COMPONENT RESPONSE REGULATOR ORR33"/>
    <property type="match status" value="1"/>
</dbReference>
<dbReference type="InterPro" id="IPR039420">
    <property type="entry name" value="WalR-like"/>
</dbReference>
<accession>A0A8J3IR11</accession>
<evidence type="ECO:0000256" key="5">
    <source>
        <dbReference type="ARBA" id="ARBA00023163"/>
    </source>
</evidence>
<dbReference type="InterPro" id="IPR001867">
    <property type="entry name" value="OmpR/PhoB-type_DNA-bd"/>
</dbReference>